<protein>
    <submittedName>
        <fullName evidence="2">Uncharacterized protein</fullName>
    </submittedName>
</protein>
<keyword evidence="3" id="KW-1185">Reference proteome</keyword>
<gene>
    <name evidence="2" type="ORF">LIER_06379</name>
</gene>
<dbReference type="AlphaFoldDB" id="A0AAV3P4C1"/>
<dbReference type="EMBL" id="BAABME010000928">
    <property type="protein sequence ID" value="GAA0146415.1"/>
    <property type="molecule type" value="Genomic_DNA"/>
</dbReference>
<evidence type="ECO:0000313" key="3">
    <source>
        <dbReference type="Proteomes" id="UP001454036"/>
    </source>
</evidence>
<dbReference type="PANTHER" id="PTHR34222:SF40">
    <property type="match status" value="1"/>
</dbReference>
<accession>A0AAV3P4C1</accession>
<proteinExistence type="predicted"/>
<feature type="region of interest" description="Disordered" evidence="1">
    <location>
        <begin position="55"/>
        <end position="80"/>
    </location>
</feature>
<dbReference type="PANTHER" id="PTHR34222">
    <property type="entry name" value="GAG_PRE-INTEGRS DOMAIN-CONTAINING PROTEIN"/>
    <property type="match status" value="1"/>
</dbReference>
<dbReference type="Proteomes" id="UP001454036">
    <property type="component" value="Unassembled WGS sequence"/>
</dbReference>
<name>A0AAV3P4C1_LITER</name>
<evidence type="ECO:0000256" key="1">
    <source>
        <dbReference type="SAM" id="MobiDB-lite"/>
    </source>
</evidence>
<evidence type="ECO:0000313" key="2">
    <source>
        <dbReference type="EMBL" id="GAA0146415.1"/>
    </source>
</evidence>
<reference evidence="2 3" key="1">
    <citation type="submission" date="2024-01" db="EMBL/GenBank/DDBJ databases">
        <title>The complete chloroplast genome sequence of Lithospermum erythrorhizon: insights into the phylogenetic relationship among Boraginaceae species and the maternal lineages of purple gromwells.</title>
        <authorList>
            <person name="Okada T."/>
            <person name="Watanabe K."/>
        </authorList>
    </citation>
    <scope>NUCLEOTIDE SEQUENCE [LARGE SCALE GENOMIC DNA]</scope>
</reference>
<organism evidence="2 3">
    <name type="scientific">Lithospermum erythrorhizon</name>
    <name type="common">Purple gromwell</name>
    <name type="synonym">Lithospermum officinale var. erythrorhizon</name>
    <dbReference type="NCBI Taxonomy" id="34254"/>
    <lineage>
        <taxon>Eukaryota</taxon>
        <taxon>Viridiplantae</taxon>
        <taxon>Streptophyta</taxon>
        <taxon>Embryophyta</taxon>
        <taxon>Tracheophyta</taxon>
        <taxon>Spermatophyta</taxon>
        <taxon>Magnoliopsida</taxon>
        <taxon>eudicotyledons</taxon>
        <taxon>Gunneridae</taxon>
        <taxon>Pentapetalae</taxon>
        <taxon>asterids</taxon>
        <taxon>lamiids</taxon>
        <taxon>Boraginales</taxon>
        <taxon>Boraginaceae</taxon>
        <taxon>Boraginoideae</taxon>
        <taxon>Lithospermeae</taxon>
        <taxon>Lithospermum</taxon>
    </lineage>
</organism>
<comment type="caution">
    <text evidence="2">The sequence shown here is derived from an EMBL/GenBank/DDBJ whole genome shotgun (WGS) entry which is preliminary data.</text>
</comment>
<sequence length="141" mass="16118">MKKERVYEFLTGLNNELDEVRGRIIGQKPFPSTEEAFAEVRREETRRRIMLNQLENQKGSENSSSLNAKTTQLNEGPSTMIANRQNKAMVTPWLGVGRYMANLQIGHQGINQTEGDFTEPTPQLNKEQLEQLYAILRPPSQ</sequence>